<name>A0A6V6YTD2_9FLAO</name>
<protein>
    <submittedName>
        <fullName evidence="1">Uncharacterized protein</fullName>
    </submittedName>
</protein>
<organism evidence="1 2">
    <name type="scientific">Flavobacterium salmonis</name>
    <dbReference type="NCBI Taxonomy" id="2654844"/>
    <lineage>
        <taxon>Bacteria</taxon>
        <taxon>Pseudomonadati</taxon>
        <taxon>Bacteroidota</taxon>
        <taxon>Flavobacteriia</taxon>
        <taxon>Flavobacteriales</taxon>
        <taxon>Flavobacteriaceae</taxon>
        <taxon>Flavobacterium</taxon>
    </lineage>
</organism>
<evidence type="ECO:0000313" key="2">
    <source>
        <dbReference type="Proteomes" id="UP000530060"/>
    </source>
</evidence>
<keyword evidence="2" id="KW-1185">Reference proteome</keyword>
<proteinExistence type="predicted"/>
<dbReference type="Proteomes" id="UP000530060">
    <property type="component" value="Unassembled WGS sequence"/>
</dbReference>
<sequence>MNWIIRNTEKLYCHTNLNDLLNSSWINISEFNWVMSDLDIINFSKQQLPIDLEDDYSIITPENLKKIVKTDSQIIWGVISAVKKTEEPIFDIKNPPFAEGNNDVWINDKFQVENSSCEITAWDSSFTIVKFKDGELSKKFKAYFDEAIELEEFNF</sequence>
<reference evidence="1 2" key="1">
    <citation type="submission" date="2020-06" db="EMBL/GenBank/DDBJ databases">
        <authorList>
            <person name="Criscuolo A."/>
        </authorList>
    </citation>
    <scope>NUCLEOTIDE SEQUENCE [LARGE SCALE GENOMIC DNA]</scope>
    <source>
        <strain evidence="2">CIP 111411</strain>
    </source>
</reference>
<evidence type="ECO:0000313" key="1">
    <source>
        <dbReference type="EMBL" id="CAD0002549.1"/>
    </source>
</evidence>
<dbReference type="RefSeq" id="WP_180908288.1">
    <property type="nucleotide sequence ID" value="NZ_CAIJDP010000060.1"/>
</dbReference>
<dbReference type="EMBL" id="CAIJDP010000060">
    <property type="protein sequence ID" value="CAD0002549.1"/>
    <property type="molecule type" value="Genomic_DNA"/>
</dbReference>
<accession>A0A6V6YTD2</accession>
<dbReference type="AlphaFoldDB" id="A0A6V6YTD2"/>
<gene>
    <name evidence="1" type="ORF">FLAT13_01209</name>
</gene>
<comment type="caution">
    <text evidence="1">The sequence shown here is derived from an EMBL/GenBank/DDBJ whole genome shotgun (WGS) entry which is preliminary data.</text>
</comment>